<feature type="domain" description="Copper amine oxidase-like N-terminal" evidence="3">
    <location>
        <begin position="55"/>
        <end position="173"/>
    </location>
</feature>
<accession>A0ABY8X7R5</accession>
<evidence type="ECO:0000256" key="1">
    <source>
        <dbReference type="SAM" id="MobiDB-lite"/>
    </source>
</evidence>
<sequence length="327" mass="35358">MIKRYSTIVLIVALLLSITPVSTTTAANNVKVKSVAVEFNFDGKVLQPPAGQFVFIYKGTTYVPLRFVSYALLKNVEWDSKSSKVTVSEPTSSQVVSIKEKLMNSLISSNDIGVGKVFTMTPVKVNYVFNGEKKVLPSGQQSFIYKGSLYVPVRFMAIASGTEITWDGKSKTVKGISLSYKEQQANKPQSGQNSSGNNTASSSNSSENITTPPSSGGTGASNNNVSYETITSTTEAKLQALQEESKSSLLNLATQYLSASDETTKKKLLAEGQQQLDRITARFENIVDNAEDQLKASGYSTDIITQYRKAFNDEIEAGKQLTSGLAG</sequence>
<dbReference type="Pfam" id="PF07833">
    <property type="entry name" value="Cu_amine_oxidN1"/>
    <property type="match status" value="1"/>
</dbReference>
<reference evidence="4 5" key="1">
    <citation type="submission" date="2023-06" db="EMBL/GenBank/DDBJ databases">
        <title>Paenibacillus polygonum sp. nov., an endophytic bacterium, isolated from Polygonum lapathifolium L. in Nanji Wetland National Nature Reserve, South of Poyang Lake, Jiangxi Province, China.</title>
        <authorList>
            <person name="Yu Z."/>
        </authorList>
    </citation>
    <scope>NUCLEOTIDE SEQUENCE [LARGE SCALE GENOMIC DNA]</scope>
    <source>
        <strain evidence="4 5">C31</strain>
    </source>
</reference>
<protein>
    <submittedName>
        <fullName evidence="4">Copper amine oxidase N-terminal domain-containing protein</fullName>
    </submittedName>
</protein>
<evidence type="ECO:0000259" key="3">
    <source>
        <dbReference type="Pfam" id="PF07833"/>
    </source>
</evidence>
<organism evidence="4 5">
    <name type="scientific">Paenibacillus polygoni</name>
    <dbReference type="NCBI Taxonomy" id="3050112"/>
    <lineage>
        <taxon>Bacteria</taxon>
        <taxon>Bacillati</taxon>
        <taxon>Bacillota</taxon>
        <taxon>Bacilli</taxon>
        <taxon>Bacillales</taxon>
        <taxon>Paenibacillaceae</taxon>
        <taxon>Paenibacillus</taxon>
    </lineage>
</organism>
<feature type="region of interest" description="Disordered" evidence="1">
    <location>
        <begin position="182"/>
        <end position="225"/>
    </location>
</feature>
<feature type="signal peptide" evidence="2">
    <location>
        <begin position="1"/>
        <end position="26"/>
    </location>
</feature>
<dbReference type="InterPro" id="IPR012854">
    <property type="entry name" value="Cu_amine_oxidase-like_N"/>
</dbReference>
<evidence type="ECO:0000313" key="4">
    <source>
        <dbReference type="EMBL" id="WIV20004.1"/>
    </source>
</evidence>
<dbReference type="InterPro" id="IPR036582">
    <property type="entry name" value="Mao_N_sf"/>
</dbReference>
<dbReference type="RefSeq" id="WP_285746537.1">
    <property type="nucleotide sequence ID" value="NZ_CP127162.1"/>
</dbReference>
<keyword evidence="5" id="KW-1185">Reference proteome</keyword>
<gene>
    <name evidence="4" type="ORF">QPK24_04615</name>
</gene>
<keyword evidence="2" id="KW-0732">Signal</keyword>
<dbReference type="SUPFAM" id="SSF55383">
    <property type="entry name" value="Copper amine oxidase, domain N"/>
    <property type="match status" value="1"/>
</dbReference>
<proteinExistence type="predicted"/>
<evidence type="ECO:0000256" key="2">
    <source>
        <dbReference type="SAM" id="SignalP"/>
    </source>
</evidence>
<feature type="chain" id="PRO_5046684017" evidence="2">
    <location>
        <begin position="27"/>
        <end position="327"/>
    </location>
</feature>
<name>A0ABY8X7R5_9BACL</name>
<dbReference type="EMBL" id="CP127162">
    <property type="protein sequence ID" value="WIV20004.1"/>
    <property type="molecule type" value="Genomic_DNA"/>
</dbReference>
<evidence type="ECO:0000313" key="5">
    <source>
        <dbReference type="Proteomes" id="UP001236415"/>
    </source>
</evidence>
<dbReference type="Proteomes" id="UP001236415">
    <property type="component" value="Chromosome"/>
</dbReference>
<feature type="compositionally biased region" description="Low complexity" evidence="1">
    <location>
        <begin position="186"/>
        <end position="215"/>
    </location>
</feature>